<proteinExistence type="predicted"/>
<accession>A0ACB9MCZ5</accession>
<evidence type="ECO:0000313" key="2">
    <source>
        <dbReference type="Proteomes" id="UP001057402"/>
    </source>
</evidence>
<keyword evidence="2" id="KW-1185">Reference proteome</keyword>
<protein>
    <submittedName>
        <fullName evidence="1">Uncharacterized protein</fullName>
    </submittedName>
</protein>
<comment type="caution">
    <text evidence="1">The sequence shown here is derived from an EMBL/GenBank/DDBJ whole genome shotgun (WGS) entry which is preliminary data.</text>
</comment>
<reference evidence="2" key="1">
    <citation type="journal article" date="2023" name="Front. Plant Sci.">
        <title>Chromosomal-level genome assembly of Melastoma candidum provides insights into trichome evolution.</title>
        <authorList>
            <person name="Zhong Y."/>
            <person name="Wu W."/>
            <person name="Sun C."/>
            <person name="Zou P."/>
            <person name="Liu Y."/>
            <person name="Dai S."/>
            <person name="Zhou R."/>
        </authorList>
    </citation>
    <scope>NUCLEOTIDE SEQUENCE [LARGE SCALE GENOMIC DNA]</scope>
</reference>
<sequence length="218" mass="23484">MNISPVVTSPRSCTTEAATTSPNPNAVSRSDNSPYPTTFVQADTSNFKQVVQMLTGSSDHQHHKADPGPSPRAAVVPPIRSAPKKQQGFRLYERRNSLKNAFMINTLLPGSSSFASATTPPPAFSPRNLFHHHEVPSPSTLDFPKLTLSSPVTPLNSDPFGKSSPSLGNSSMPSEEERAIADKGFYFHPSPINTPRETEPQLLPLFPVTSPRISGAPS</sequence>
<gene>
    <name evidence="1" type="ORF">MLD38_035195</name>
</gene>
<evidence type="ECO:0000313" key="1">
    <source>
        <dbReference type="EMBL" id="KAI4321863.1"/>
    </source>
</evidence>
<organism evidence="1 2">
    <name type="scientific">Melastoma candidum</name>
    <dbReference type="NCBI Taxonomy" id="119954"/>
    <lineage>
        <taxon>Eukaryota</taxon>
        <taxon>Viridiplantae</taxon>
        <taxon>Streptophyta</taxon>
        <taxon>Embryophyta</taxon>
        <taxon>Tracheophyta</taxon>
        <taxon>Spermatophyta</taxon>
        <taxon>Magnoliopsida</taxon>
        <taxon>eudicotyledons</taxon>
        <taxon>Gunneridae</taxon>
        <taxon>Pentapetalae</taxon>
        <taxon>rosids</taxon>
        <taxon>malvids</taxon>
        <taxon>Myrtales</taxon>
        <taxon>Melastomataceae</taxon>
        <taxon>Melastomatoideae</taxon>
        <taxon>Melastomateae</taxon>
        <taxon>Melastoma</taxon>
    </lineage>
</organism>
<name>A0ACB9MCZ5_9MYRT</name>
<dbReference type="EMBL" id="CM042889">
    <property type="protein sequence ID" value="KAI4321863.1"/>
    <property type="molecule type" value="Genomic_DNA"/>
</dbReference>
<dbReference type="Proteomes" id="UP001057402">
    <property type="component" value="Chromosome 10"/>
</dbReference>